<dbReference type="InterPro" id="IPR036250">
    <property type="entry name" value="AcylCo_DH-like_C"/>
</dbReference>
<gene>
    <name evidence="12" type="ORF">DDE20_06870</name>
</gene>
<keyword evidence="4 8" id="KW-0274">FAD</keyword>
<evidence type="ECO:0000259" key="9">
    <source>
        <dbReference type="Pfam" id="PF00441"/>
    </source>
</evidence>
<evidence type="ECO:0000256" key="1">
    <source>
        <dbReference type="ARBA" id="ARBA00001974"/>
    </source>
</evidence>
<feature type="domain" description="Acyl-CoA oxidase/dehydrogenase middle" evidence="10">
    <location>
        <begin position="124"/>
        <end position="220"/>
    </location>
</feature>
<evidence type="ECO:0000256" key="6">
    <source>
        <dbReference type="ARBA" id="ARBA00066361"/>
    </source>
</evidence>
<keyword evidence="3 8" id="KW-0285">Flavoprotein</keyword>
<evidence type="ECO:0000256" key="8">
    <source>
        <dbReference type="RuleBase" id="RU362125"/>
    </source>
</evidence>
<dbReference type="EMBL" id="QDKM01000002">
    <property type="protein sequence ID" value="PVH29817.1"/>
    <property type="molecule type" value="Genomic_DNA"/>
</dbReference>
<organism evidence="12 13">
    <name type="scientific">Pararhodobacter oceanensis</name>
    <dbReference type="NCBI Taxonomy" id="2172121"/>
    <lineage>
        <taxon>Bacteria</taxon>
        <taxon>Pseudomonadati</taxon>
        <taxon>Pseudomonadota</taxon>
        <taxon>Alphaproteobacteria</taxon>
        <taxon>Rhodobacterales</taxon>
        <taxon>Paracoccaceae</taxon>
        <taxon>Pararhodobacter</taxon>
    </lineage>
</organism>
<evidence type="ECO:0000259" key="11">
    <source>
        <dbReference type="Pfam" id="PF02771"/>
    </source>
</evidence>
<evidence type="ECO:0000259" key="10">
    <source>
        <dbReference type="Pfam" id="PF02770"/>
    </source>
</evidence>
<feature type="domain" description="Acyl-CoA dehydrogenase/oxidase C-terminal" evidence="9">
    <location>
        <begin position="232"/>
        <end position="387"/>
    </location>
</feature>
<dbReference type="PANTHER" id="PTHR43884:SF12">
    <property type="entry name" value="ISOVALERYL-COA DEHYDROGENASE, MITOCHONDRIAL-RELATED"/>
    <property type="match status" value="1"/>
</dbReference>
<dbReference type="PROSITE" id="PS00073">
    <property type="entry name" value="ACYL_COA_DH_2"/>
    <property type="match status" value="1"/>
</dbReference>
<evidence type="ECO:0000256" key="3">
    <source>
        <dbReference type="ARBA" id="ARBA00022630"/>
    </source>
</evidence>
<dbReference type="FunFam" id="2.40.110.10:FF:000009">
    <property type="entry name" value="Acyl-CoA dehydrogenase"/>
    <property type="match status" value="1"/>
</dbReference>
<dbReference type="FunFam" id="1.20.140.10:FF:000001">
    <property type="entry name" value="Acyl-CoA dehydrogenase"/>
    <property type="match status" value="1"/>
</dbReference>
<dbReference type="InterPro" id="IPR037069">
    <property type="entry name" value="AcylCoA_DH/ox_N_sf"/>
</dbReference>
<evidence type="ECO:0000256" key="2">
    <source>
        <dbReference type="ARBA" id="ARBA00009347"/>
    </source>
</evidence>
<dbReference type="InterPro" id="IPR006091">
    <property type="entry name" value="Acyl-CoA_Oxase/DH_mid-dom"/>
</dbReference>
<evidence type="ECO:0000256" key="7">
    <source>
        <dbReference type="ARBA" id="ARBA00067292"/>
    </source>
</evidence>
<dbReference type="InterPro" id="IPR009075">
    <property type="entry name" value="AcylCo_DH/oxidase_C"/>
</dbReference>
<dbReference type="SUPFAM" id="SSF47203">
    <property type="entry name" value="Acyl-CoA dehydrogenase C-terminal domain-like"/>
    <property type="match status" value="1"/>
</dbReference>
<dbReference type="Pfam" id="PF02770">
    <property type="entry name" value="Acyl-CoA_dh_M"/>
    <property type="match status" value="1"/>
</dbReference>
<comment type="similarity">
    <text evidence="2 8">Belongs to the acyl-CoA dehydrogenase family.</text>
</comment>
<feature type="domain" description="Acyl-CoA dehydrogenase/oxidase N-terminal" evidence="11">
    <location>
        <begin position="9"/>
        <end position="119"/>
    </location>
</feature>
<dbReference type="GO" id="GO:0003995">
    <property type="term" value="F:acyl-CoA dehydrogenase activity"/>
    <property type="evidence" value="ECO:0007669"/>
    <property type="project" value="InterPro"/>
</dbReference>
<protein>
    <recommendedName>
        <fullName evidence="7">Cyclohexane-1-carbonyl-CoA dehydrogenase</fullName>
        <ecNumber evidence="6">1.3.8.11</ecNumber>
    </recommendedName>
</protein>
<dbReference type="Gene3D" id="1.10.540.10">
    <property type="entry name" value="Acyl-CoA dehydrogenase/oxidase, N-terminal domain"/>
    <property type="match status" value="1"/>
</dbReference>
<reference evidence="12 13" key="1">
    <citation type="submission" date="2018-04" db="EMBL/GenBank/DDBJ databases">
        <title>Pararhodobacter oceanense sp. nov., isolated from marine intertidal sediment.</title>
        <authorList>
            <person name="Wang X.-L."/>
            <person name="Du Z.-J."/>
        </authorList>
    </citation>
    <scope>NUCLEOTIDE SEQUENCE [LARGE SCALE GENOMIC DNA]</scope>
    <source>
        <strain evidence="12 13">AM505</strain>
    </source>
</reference>
<dbReference type="InterPro" id="IPR046373">
    <property type="entry name" value="Acyl-CoA_Oxase/DH_mid-dom_sf"/>
</dbReference>
<dbReference type="OrthoDB" id="9775090at2"/>
<evidence type="ECO:0000256" key="5">
    <source>
        <dbReference type="ARBA" id="ARBA00023002"/>
    </source>
</evidence>
<dbReference type="SUPFAM" id="SSF56645">
    <property type="entry name" value="Acyl-CoA dehydrogenase NM domain-like"/>
    <property type="match status" value="1"/>
</dbReference>
<comment type="cofactor">
    <cofactor evidence="1 8">
        <name>FAD</name>
        <dbReference type="ChEBI" id="CHEBI:57692"/>
    </cofactor>
</comment>
<accession>A0A2T8HWL0</accession>
<dbReference type="InterPro" id="IPR013786">
    <property type="entry name" value="AcylCoA_DH/ox_N"/>
</dbReference>
<dbReference type="InterPro" id="IPR006089">
    <property type="entry name" value="Acyl-CoA_DH_CS"/>
</dbReference>
<dbReference type="Pfam" id="PF00441">
    <property type="entry name" value="Acyl-CoA_dh_1"/>
    <property type="match status" value="1"/>
</dbReference>
<keyword evidence="13" id="KW-1185">Reference proteome</keyword>
<evidence type="ECO:0000313" key="13">
    <source>
        <dbReference type="Proteomes" id="UP000245911"/>
    </source>
</evidence>
<sequence>MSAQFDLNDAQRAIYDAAFKYAERELHPLFAKMDDEDWYPAEMMAKLGSDGYCGLTAPEALGGAEMDLMSAGLVGEAFGYWNTNAAFIWGPHENLCLNNILRNGTDDQIARYLPDLCAGRKIGALALTEPGAGSDALGSMALKAVRDGDDYILTGRKMFISNGPVADVVLTYAKTAPERGAKGISAFIVDTDTPGFSVAQTLTKMGWRGCPTGELVFEGVRVPAANLLGVENAGVGVVMSGLDIERAFLGLPYIGAAQRCLDLSLDYAATRRQFGQPIGSFQMIQAMLAEMYTMISAARVSAYQALAACDAMARGEGGRGAIHKLCAATVLQGAEMIAAVTDRAVQIHGGSGFVWETEVNRHYRNARIASLGGGTTEVRKLIIAEELFRERGLRLG</sequence>
<dbReference type="InterPro" id="IPR009100">
    <property type="entry name" value="AcylCoA_DH/oxidase_NM_dom_sf"/>
</dbReference>
<dbReference type="RefSeq" id="WP_116557704.1">
    <property type="nucleotide sequence ID" value="NZ_QDKM01000002.1"/>
</dbReference>
<dbReference type="AlphaFoldDB" id="A0A2T8HWL0"/>
<name>A0A2T8HWL0_9RHOB</name>
<dbReference type="Proteomes" id="UP000245911">
    <property type="component" value="Unassembled WGS sequence"/>
</dbReference>
<keyword evidence="5 8" id="KW-0560">Oxidoreductase</keyword>
<dbReference type="Pfam" id="PF02771">
    <property type="entry name" value="Acyl-CoA_dh_N"/>
    <property type="match status" value="1"/>
</dbReference>
<dbReference type="Gene3D" id="2.40.110.10">
    <property type="entry name" value="Butyryl-CoA Dehydrogenase, subunit A, domain 2"/>
    <property type="match status" value="1"/>
</dbReference>
<dbReference type="Gene3D" id="1.20.140.10">
    <property type="entry name" value="Butyryl-CoA Dehydrogenase, subunit A, domain 3"/>
    <property type="match status" value="1"/>
</dbReference>
<dbReference type="GO" id="GO:0050660">
    <property type="term" value="F:flavin adenine dinucleotide binding"/>
    <property type="evidence" value="ECO:0007669"/>
    <property type="project" value="InterPro"/>
</dbReference>
<evidence type="ECO:0000313" key="12">
    <source>
        <dbReference type="EMBL" id="PVH29817.1"/>
    </source>
</evidence>
<dbReference type="PANTHER" id="PTHR43884">
    <property type="entry name" value="ACYL-COA DEHYDROGENASE"/>
    <property type="match status" value="1"/>
</dbReference>
<evidence type="ECO:0000256" key="4">
    <source>
        <dbReference type="ARBA" id="ARBA00022827"/>
    </source>
</evidence>
<dbReference type="PIRSF" id="PIRSF016578">
    <property type="entry name" value="HsaA"/>
    <property type="match status" value="1"/>
</dbReference>
<comment type="caution">
    <text evidence="12">The sequence shown here is derived from an EMBL/GenBank/DDBJ whole genome shotgun (WGS) entry which is preliminary data.</text>
</comment>
<proteinExistence type="inferred from homology"/>
<dbReference type="EC" id="1.3.8.11" evidence="6"/>
<dbReference type="PROSITE" id="PS00072">
    <property type="entry name" value="ACYL_COA_DH_1"/>
    <property type="match status" value="1"/>
</dbReference>